<dbReference type="CDD" id="cd21443">
    <property type="entry name" value="SNARE_NTD_STX6_STX10"/>
    <property type="match status" value="1"/>
</dbReference>
<feature type="non-terminal residue" evidence="12">
    <location>
        <position position="1"/>
    </location>
</feature>
<evidence type="ECO:0000256" key="8">
    <source>
        <dbReference type="ARBA" id="ARBA00037801"/>
    </source>
</evidence>
<keyword evidence="3" id="KW-0812">Transmembrane</keyword>
<dbReference type="InterPro" id="IPR015260">
    <property type="entry name" value="Syntaxin-6/10/61_N"/>
</dbReference>
<dbReference type="Pfam" id="PF09177">
    <property type="entry name" value="STX6_10_61_N"/>
    <property type="match status" value="1"/>
</dbReference>
<gene>
    <name evidence="12" type="ORF">INT45_014116</name>
</gene>
<evidence type="ECO:0000256" key="4">
    <source>
        <dbReference type="ARBA" id="ARBA00022927"/>
    </source>
</evidence>
<evidence type="ECO:0000256" key="1">
    <source>
        <dbReference type="ARBA" id="ARBA00009063"/>
    </source>
</evidence>
<dbReference type="Proteomes" id="UP000646827">
    <property type="component" value="Unassembled WGS sequence"/>
</dbReference>
<dbReference type="Gene3D" id="1.20.5.110">
    <property type="match status" value="1"/>
</dbReference>
<keyword evidence="7" id="KW-0472">Membrane</keyword>
<evidence type="ECO:0000256" key="2">
    <source>
        <dbReference type="ARBA" id="ARBA00022448"/>
    </source>
</evidence>
<evidence type="ECO:0000256" key="9">
    <source>
        <dbReference type="SAM" id="Coils"/>
    </source>
</evidence>
<evidence type="ECO:0000259" key="11">
    <source>
        <dbReference type="PROSITE" id="PS50192"/>
    </source>
</evidence>
<dbReference type="PROSITE" id="PS50192">
    <property type="entry name" value="T_SNARE"/>
    <property type="match status" value="1"/>
</dbReference>
<evidence type="ECO:0000256" key="10">
    <source>
        <dbReference type="SAM" id="MobiDB-lite"/>
    </source>
</evidence>
<dbReference type="AlphaFoldDB" id="A0A8H7VPH1"/>
<evidence type="ECO:0000256" key="3">
    <source>
        <dbReference type="ARBA" id="ARBA00022692"/>
    </source>
</evidence>
<comment type="similarity">
    <text evidence="1">Belongs to the syntaxin family.</text>
</comment>
<proteinExistence type="inferred from homology"/>
<feature type="coiled-coil region" evidence="9">
    <location>
        <begin position="46"/>
        <end position="73"/>
    </location>
</feature>
<sequence>MEDDPFLIVKHQVEDAVDNASVLFDSWKRIQQTVSSPKNQELLWTADELTSCLEAIEQDLDDLDEAFAVSQANPGKFNLKVSELNSRRSFLTESRNKIQNIRNTMANPPAKKGKGSDIGEGSSSYRSNREQDNDRYIEDEHQQQTIMMQEQDTHLDSMSGTLVNLKEIAGTMNQEFDDQAMILDDLGDQVDRSQGRLQRAMGRVKEILRKEEGKCYIE</sequence>
<evidence type="ECO:0000256" key="7">
    <source>
        <dbReference type="ARBA" id="ARBA00023136"/>
    </source>
</evidence>
<keyword evidence="6" id="KW-0333">Golgi apparatus</keyword>
<dbReference type="PANTHER" id="PTHR12791">
    <property type="entry name" value="GOLGI SNARE BET1-RELATED"/>
    <property type="match status" value="1"/>
</dbReference>
<keyword evidence="5" id="KW-1133">Transmembrane helix</keyword>
<reference evidence="12 13" key="1">
    <citation type="submission" date="2020-12" db="EMBL/GenBank/DDBJ databases">
        <title>Metabolic potential, ecology and presence of endohyphal bacteria is reflected in genomic diversity of Mucoromycotina.</title>
        <authorList>
            <person name="Muszewska A."/>
            <person name="Okrasinska A."/>
            <person name="Steczkiewicz K."/>
            <person name="Drgas O."/>
            <person name="Orlowska M."/>
            <person name="Perlinska-Lenart U."/>
            <person name="Aleksandrzak-Piekarczyk T."/>
            <person name="Szatraj K."/>
            <person name="Zielenkiewicz U."/>
            <person name="Pilsyk S."/>
            <person name="Malc E."/>
            <person name="Mieczkowski P."/>
            <person name="Kruszewska J.S."/>
            <person name="Biernat P."/>
            <person name="Pawlowska J."/>
        </authorList>
    </citation>
    <scope>NUCLEOTIDE SEQUENCE [LARGE SCALE GENOMIC DNA]</scope>
    <source>
        <strain evidence="12 13">CBS 142.35</strain>
    </source>
</reference>
<keyword evidence="13" id="KW-1185">Reference proteome</keyword>
<evidence type="ECO:0000256" key="5">
    <source>
        <dbReference type="ARBA" id="ARBA00022989"/>
    </source>
</evidence>
<dbReference type="GO" id="GO:0048193">
    <property type="term" value="P:Golgi vesicle transport"/>
    <property type="evidence" value="ECO:0007669"/>
    <property type="project" value="InterPro"/>
</dbReference>
<dbReference type="SMART" id="SM00397">
    <property type="entry name" value="t_SNARE"/>
    <property type="match status" value="1"/>
</dbReference>
<comment type="subcellular location">
    <subcellularLocation>
        <location evidence="8">Golgi apparatus</location>
        <location evidence="8">trans-Golgi network membrane</location>
        <topology evidence="8">Single-pass type IV membrane protein</topology>
    </subcellularLocation>
</comment>
<dbReference type="SUPFAM" id="SSF58038">
    <property type="entry name" value="SNARE fusion complex"/>
    <property type="match status" value="1"/>
</dbReference>
<name>A0A8H7VPH1_9FUNG</name>
<organism evidence="12 13">
    <name type="scientific">Circinella minor</name>
    <dbReference type="NCBI Taxonomy" id="1195481"/>
    <lineage>
        <taxon>Eukaryota</taxon>
        <taxon>Fungi</taxon>
        <taxon>Fungi incertae sedis</taxon>
        <taxon>Mucoromycota</taxon>
        <taxon>Mucoromycotina</taxon>
        <taxon>Mucoromycetes</taxon>
        <taxon>Mucorales</taxon>
        <taxon>Lichtheimiaceae</taxon>
        <taxon>Circinella</taxon>
    </lineage>
</organism>
<evidence type="ECO:0000313" key="12">
    <source>
        <dbReference type="EMBL" id="KAG2222219.1"/>
    </source>
</evidence>
<dbReference type="EMBL" id="JAEPRB010000089">
    <property type="protein sequence ID" value="KAG2222219.1"/>
    <property type="molecule type" value="Genomic_DNA"/>
</dbReference>
<dbReference type="SUPFAM" id="SSF47661">
    <property type="entry name" value="t-snare proteins"/>
    <property type="match status" value="1"/>
</dbReference>
<keyword evidence="9" id="KW-0175">Coiled coil</keyword>
<feature type="region of interest" description="Disordered" evidence="10">
    <location>
        <begin position="95"/>
        <end position="134"/>
    </location>
</feature>
<protein>
    <recommendedName>
        <fullName evidence="11">t-SNARE coiled-coil homology domain-containing protein</fullName>
    </recommendedName>
</protein>
<dbReference type="InterPro" id="IPR010989">
    <property type="entry name" value="SNARE"/>
</dbReference>
<keyword evidence="2" id="KW-0813">Transport</keyword>
<comment type="caution">
    <text evidence="12">The sequence shown here is derived from an EMBL/GenBank/DDBJ whole genome shotgun (WGS) entry which is preliminary data.</text>
</comment>
<feature type="compositionally biased region" description="Polar residues" evidence="10">
    <location>
        <begin position="95"/>
        <end position="106"/>
    </location>
</feature>
<dbReference type="InterPro" id="IPR000727">
    <property type="entry name" value="T_SNARE_dom"/>
</dbReference>
<evidence type="ECO:0000256" key="6">
    <source>
        <dbReference type="ARBA" id="ARBA00023034"/>
    </source>
</evidence>
<dbReference type="FunFam" id="1.20.58.90:FF:000004">
    <property type="entry name" value="Syntaxin 10"/>
    <property type="match status" value="1"/>
</dbReference>
<dbReference type="GO" id="GO:0016020">
    <property type="term" value="C:membrane"/>
    <property type="evidence" value="ECO:0007669"/>
    <property type="project" value="InterPro"/>
</dbReference>
<dbReference type="CDD" id="cd15851">
    <property type="entry name" value="SNARE_Syntaxin6"/>
    <property type="match status" value="1"/>
</dbReference>
<feature type="domain" description="T-SNARE coiled-coil homology" evidence="11">
    <location>
        <begin position="145"/>
        <end position="207"/>
    </location>
</feature>
<evidence type="ECO:0000313" key="13">
    <source>
        <dbReference type="Proteomes" id="UP000646827"/>
    </source>
</evidence>
<keyword evidence="4" id="KW-0653">Protein transport</keyword>
<dbReference type="GO" id="GO:0005794">
    <property type="term" value="C:Golgi apparatus"/>
    <property type="evidence" value="ECO:0007669"/>
    <property type="project" value="UniProtKB-SubCell"/>
</dbReference>
<dbReference type="OrthoDB" id="546861at2759"/>
<accession>A0A8H7VPH1</accession>
<dbReference type="Gene3D" id="1.20.58.90">
    <property type="match status" value="1"/>
</dbReference>
<dbReference type="GO" id="GO:0015031">
    <property type="term" value="P:protein transport"/>
    <property type="evidence" value="ECO:0007669"/>
    <property type="project" value="UniProtKB-KW"/>
</dbReference>